<feature type="signal peptide" evidence="1">
    <location>
        <begin position="1"/>
        <end position="15"/>
    </location>
</feature>
<reference evidence="2 3" key="1">
    <citation type="submission" date="2018-07" db="EMBL/GenBank/DDBJ databases">
        <title>Genome analysis of Larkinella rosea.</title>
        <authorList>
            <person name="Zhou Z."/>
            <person name="Wang G."/>
        </authorList>
    </citation>
    <scope>NUCLEOTIDE SEQUENCE [LARGE SCALE GENOMIC DNA]</scope>
    <source>
        <strain evidence="3">zzj9</strain>
    </source>
</reference>
<evidence type="ECO:0000256" key="1">
    <source>
        <dbReference type="SAM" id="SignalP"/>
    </source>
</evidence>
<proteinExistence type="predicted"/>
<feature type="chain" id="PRO_5017025965" evidence="1">
    <location>
        <begin position="16"/>
        <end position="345"/>
    </location>
</feature>
<comment type="caution">
    <text evidence="2">The sequence shown here is derived from an EMBL/GenBank/DDBJ whole genome shotgun (WGS) entry which is preliminary data.</text>
</comment>
<dbReference type="InterPro" id="IPR015943">
    <property type="entry name" value="WD40/YVTN_repeat-like_dom_sf"/>
</dbReference>
<gene>
    <name evidence="2" type="ORF">DUE52_18185</name>
</gene>
<evidence type="ECO:0000313" key="3">
    <source>
        <dbReference type="Proteomes" id="UP000253383"/>
    </source>
</evidence>
<dbReference type="Proteomes" id="UP000253383">
    <property type="component" value="Unassembled WGS sequence"/>
</dbReference>
<dbReference type="PANTHER" id="PTHR47199">
    <property type="entry name" value="PHOTOSYSTEM II STABILITY/ASSEMBLY FACTOR HCF136, CHLOROPLASTIC"/>
    <property type="match status" value="1"/>
</dbReference>
<dbReference type="OrthoDB" id="9813892at2"/>
<accession>A0A368JNB2</accession>
<dbReference type="InterPro" id="IPR002860">
    <property type="entry name" value="BNR_rpt"/>
</dbReference>
<keyword evidence="1" id="KW-0732">Signal</keyword>
<protein>
    <submittedName>
        <fullName evidence="2">Oxidoreductase</fullName>
    </submittedName>
</protein>
<dbReference type="Gene3D" id="2.130.10.10">
    <property type="entry name" value="YVTN repeat-like/Quinoprotein amine dehydrogenase"/>
    <property type="match status" value="2"/>
</dbReference>
<dbReference type="RefSeq" id="WP_114407607.1">
    <property type="nucleotide sequence ID" value="NZ_QOWE01000015.1"/>
</dbReference>
<dbReference type="SUPFAM" id="SSF110296">
    <property type="entry name" value="Oligoxyloglucan reducing end-specific cellobiohydrolase"/>
    <property type="match status" value="1"/>
</dbReference>
<evidence type="ECO:0000313" key="2">
    <source>
        <dbReference type="EMBL" id="RCR68144.1"/>
    </source>
</evidence>
<sequence>MKLLLFLLLPSLVFAQWQPQTSGTDANFRAVSAVSRKVVWVGGSKGTFVHTADGGKTWKTGTVPGAESCDFRDVQAFSAKEAILMAAGPAEKGQARLYRTNDGGKKWQLIYQTKQPGVFFDSMDFWNRWEGMVFSDPVNGTWYVMTTTNGGKNWKRVPAENLPLLPTGEAAFAASGTSLITRGYKWRMNSYQRAWIASGGVGNGRLYTAATPESTWQMIETPIPAGPTAGIFGLWFDAQGQNGMAVGGDYKNEKGVWQNVAVTTDGGKTWKAGTPTDPPGLKEAVGRLSGKRFIAVGPSGTGYTDDFGKTWTKIDDSAFHSIDCSGGQCWAVGAKGAIAVIREEK</sequence>
<name>A0A368JNB2_9BACT</name>
<dbReference type="EMBL" id="QOWE01000015">
    <property type="protein sequence ID" value="RCR68144.1"/>
    <property type="molecule type" value="Genomic_DNA"/>
</dbReference>
<dbReference type="PANTHER" id="PTHR47199:SF2">
    <property type="entry name" value="PHOTOSYSTEM II STABILITY_ASSEMBLY FACTOR HCF136, CHLOROPLASTIC"/>
    <property type="match status" value="1"/>
</dbReference>
<keyword evidence="3" id="KW-1185">Reference proteome</keyword>
<dbReference type="Pfam" id="PF02012">
    <property type="entry name" value="BNR"/>
    <property type="match status" value="1"/>
</dbReference>
<dbReference type="AlphaFoldDB" id="A0A368JNB2"/>
<organism evidence="2 3">
    <name type="scientific">Larkinella punicea</name>
    <dbReference type="NCBI Taxonomy" id="2315727"/>
    <lineage>
        <taxon>Bacteria</taxon>
        <taxon>Pseudomonadati</taxon>
        <taxon>Bacteroidota</taxon>
        <taxon>Cytophagia</taxon>
        <taxon>Cytophagales</taxon>
        <taxon>Spirosomataceae</taxon>
        <taxon>Larkinella</taxon>
    </lineage>
</organism>